<keyword evidence="3" id="KW-1185">Reference proteome</keyword>
<gene>
    <name evidence="2" type="ORF">bsdcttw_26010</name>
</gene>
<feature type="transmembrane region" description="Helical" evidence="1">
    <location>
        <begin position="53"/>
        <end position="73"/>
    </location>
</feature>
<protein>
    <submittedName>
        <fullName evidence="2">Uncharacterized protein</fullName>
    </submittedName>
</protein>
<name>A0A7I8DMF2_9FIRM</name>
<keyword evidence="1" id="KW-0812">Transmembrane</keyword>
<accession>A0A7I8DMF2</accession>
<keyword evidence="1" id="KW-1133">Transmembrane helix</keyword>
<dbReference type="RefSeq" id="WP_185255319.1">
    <property type="nucleotide sequence ID" value="NZ_AP023368.1"/>
</dbReference>
<sequence>MNKKEHLLNTQEKHTKPKLLPVILLTLVCLGPYGNLILDIINHDYYNILKAALLTFPTLIFIPIVWCCYIYSLKKYKKY</sequence>
<organism evidence="2 3">
    <name type="scientific">Anaerocolumna chitinilytica</name>
    <dbReference type="NCBI Taxonomy" id="1727145"/>
    <lineage>
        <taxon>Bacteria</taxon>
        <taxon>Bacillati</taxon>
        <taxon>Bacillota</taxon>
        <taxon>Clostridia</taxon>
        <taxon>Lachnospirales</taxon>
        <taxon>Lachnospiraceae</taxon>
        <taxon>Anaerocolumna</taxon>
    </lineage>
</organism>
<evidence type="ECO:0000256" key="1">
    <source>
        <dbReference type="SAM" id="Phobius"/>
    </source>
</evidence>
<reference evidence="2 3" key="1">
    <citation type="submission" date="2020-08" db="EMBL/GenBank/DDBJ databases">
        <title>Draft genome sequencing of an Anaerocolumna strain isolated from anoxic soil subjected to BSD treatment.</title>
        <authorList>
            <person name="Uek A."/>
            <person name="Tonouchi A."/>
        </authorList>
    </citation>
    <scope>NUCLEOTIDE SEQUENCE [LARGE SCALE GENOMIC DNA]</scope>
    <source>
        <strain evidence="2 3">CTTW</strain>
    </source>
</reference>
<dbReference type="KEGG" id="acht:bsdcttw_26010"/>
<dbReference type="AlphaFoldDB" id="A0A7I8DMF2"/>
<evidence type="ECO:0000313" key="2">
    <source>
        <dbReference type="EMBL" id="BCJ99560.1"/>
    </source>
</evidence>
<evidence type="ECO:0000313" key="3">
    <source>
        <dbReference type="Proteomes" id="UP000515703"/>
    </source>
</evidence>
<reference evidence="2 3" key="2">
    <citation type="submission" date="2020-08" db="EMBL/GenBank/DDBJ databases">
        <authorList>
            <person name="Ueki A."/>
            <person name="Tonouchi A."/>
        </authorList>
    </citation>
    <scope>NUCLEOTIDE SEQUENCE [LARGE SCALE GENOMIC DNA]</scope>
    <source>
        <strain evidence="2 3">CTTW</strain>
    </source>
</reference>
<keyword evidence="1" id="KW-0472">Membrane</keyword>
<dbReference type="Proteomes" id="UP000515703">
    <property type="component" value="Chromosome"/>
</dbReference>
<feature type="transmembrane region" description="Helical" evidence="1">
    <location>
        <begin position="20"/>
        <end position="41"/>
    </location>
</feature>
<proteinExistence type="predicted"/>
<dbReference type="EMBL" id="AP023368">
    <property type="protein sequence ID" value="BCJ99560.1"/>
    <property type="molecule type" value="Genomic_DNA"/>
</dbReference>